<proteinExistence type="predicted"/>
<dbReference type="Proteomes" id="UP000198677">
    <property type="component" value="Unassembled WGS sequence"/>
</dbReference>
<gene>
    <name evidence="3" type="ORF">SAMN05444583_12754</name>
</gene>
<dbReference type="Pfam" id="PF13810">
    <property type="entry name" value="DUF4185"/>
    <property type="match status" value="1"/>
</dbReference>
<evidence type="ECO:0000256" key="1">
    <source>
        <dbReference type="SAM" id="MobiDB-lite"/>
    </source>
</evidence>
<protein>
    <recommendedName>
        <fullName evidence="2">DUF4185 domain-containing protein</fullName>
    </recommendedName>
</protein>
<accession>A0A1H7WM38</accession>
<feature type="region of interest" description="Disordered" evidence="1">
    <location>
        <begin position="161"/>
        <end position="192"/>
    </location>
</feature>
<evidence type="ECO:0000313" key="3">
    <source>
        <dbReference type="EMBL" id="SEM22048.1"/>
    </source>
</evidence>
<dbReference type="AlphaFoldDB" id="A0A1H7WM38"/>
<name>A0A1H7WM38_9NOCA</name>
<feature type="domain" description="DUF4185" evidence="2">
    <location>
        <begin position="208"/>
        <end position="514"/>
    </location>
</feature>
<dbReference type="InterPro" id="IPR025442">
    <property type="entry name" value="DUF4185"/>
</dbReference>
<organism evidence="3 4">
    <name type="scientific">Rhodococcus maanshanensis</name>
    <dbReference type="NCBI Taxonomy" id="183556"/>
    <lineage>
        <taxon>Bacteria</taxon>
        <taxon>Bacillati</taxon>
        <taxon>Actinomycetota</taxon>
        <taxon>Actinomycetes</taxon>
        <taxon>Mycobacteriales</taxon>
        <taxon>Nocardiaceae</taxon>
        <taxon>Rhodococcus</taxon>
    </lineage>
</organism>
<sequence>MLDSDGNVVSPVAGLRARAVLNAEVPLTRRLAVAVAAVVIGSCAVVYAEKPDAVAAPLGSDRTGAQGSGSCAADLVTTTAALLPEKLEIPIPVPVVTAVPFPAPTTTPTRIPAQALPQDTCVDPCPDLTDAGPPEPDTLAKALRIPEIGLKFQPFHLGIPVPGPDPGQQAARPAPVFPPTEAAAHSTPRPTPAVGAVTRVAKETGAGSINRTDKRWQVNGTDLGIMWESAPGEVAVAFGDTVGRGFHPPGGQGGDWRSNVLAFSSDENLSDGMSFDSMVQDGRCHAAELLGSRKLDNVEITTIPTSGFAIGDRQYMSYMSIRTWNSIPGTWFTNHGGIAYSDDHGQTWVKDPYARWDNIFGLSNFQVSAMVPQGGYVYMFGTPNTRLGDLGLARVPVGDVLNTSAYQYWQDGVWTPVGGQAAATPVVRGPVAEVSVRYDEVRRVWQMVYLDTARTAIVLRESDSPQGLWSEPAPLVSVTEYPELYGGFIHPWSTGDDLYFTISTWSDYNVFLMRAELN</sequence>
<evidence type="ECO:0000259" key="2">
    <source>
        <dbReference type="Pfam" id="PF13810"/>
    </source>
</evidence>
<keyword evidence="4" id="KW-1185">Reference proteome</keyword>
<evidence type="ECO:0000313" key="4">
    <source>
        <dbReference type="Proteomes" id="UP000198677"/>
    </source>
</evidence>
<reference evidence="4" key="1">
    <citation type="submission" date="2016-10" db="EMBL/GenBank/DDBJ databases">
        <authorList>
            <person name="Varghese N."/>
            <person name="Submissions S."/>
        </authorList>
    </citation>
    <scope>NUCLEOTIDE SEQUENCE [LARGE SCALE GENOMIC DNA]</scope>
    <source>
        <strain evidence="4">DSM 44675</strain>
    </source>
</reference>
<dbReference type="EMBL" id="FOAW01000027">
    <property type="protein sequence ID" value="SEM22048.1"/>
    <property type="molecule type" value="Genomic_DNA"/>
</dbReference>